<dbReference type="EMBL" id="KV453909">
    <property type="protein sequence ID" value="ODV81721.1"/>
    <property type="molecule type" value="Genomic_DNA"/>
</dbReference>
<feature type="domain" description="F-box protein Hrt3/FBXO9 C-terminal" evidence="2">
    <location>
        <begin position="231"/>
        <end position="377"/>
    </location>
</feature>
<proteinExistence type="predicted"/>
<protein>
    <recommendedName>
        <fullName evidence="2">F-box protein Hrt3/FBXO9 C-terminal domain-containing protein</fullName>
    </recommendedName>
</protein>
<dbReference type="PANTHER" id="PTHR12874">
    <property type="entry name" value="F-BOX ONLY PROTEIN 48-RELATED"/>
    <property type="match status" value="1"/>
</dbReference>
<keyword evidence="1" id="KW-0833">Ubl conjugation pathway</keyword>
<accession>A0A1E4SQD9</accession>
<dbReference type="RefSeq" id="XP_020066843.1">
    <property type="nucleotide sequence ID" value="XM_020209212.1"/>
</dbReference>
<dbReference type="AlphaFoldDB" id="A0A1E4SQD9"/>
<name>A0A1E4SQD9_9ASCO</name>
<gene>
    <name evidence="3" type="ORF">CANTADRAFT_45427</name>
</gene>
<dbReference type="GeneID" id="30983348"/>
<evidence type="ECO:0000313" key="4">
    <source>
        <dbReference type="Proteomes" id="UP000094285"/>
    </source>
</evidence>
<dbReference type="GO" id="GO:0019005">
    <property type="term" value="C:SCF ubiquitin ligase complex"/>
    <property type="evidence" value="ECO:0007669"/>
    <property type="project" value="TreeGrafter"/>
</dbReference>
<dbReference type="GO" id="GO:0031146">
    <property type="term" value="P:SCF-dependent proteasomal ubiquitin-dependent protein catabolic process"/>
    <property type="evidence" value="ECO:0007669"/>
    <property type="project" value="TreeGrafter"/>
</dbReference>
<dbReference type="Pfam" id="PF19270">
    <property type="entry name" value="FBO_C"/>
    <property type="match status" value="1"/>
</dbReference>
<dbReference type="STRING" id="984487.A0A1E4SQD9"/>
<dbReference type="Proteomes" id="UP000094285">
    <property type="component" value="Unassembled WGS sequence"/>
</dbReference>
<sequence>MSGGTSILGNAEPLSDKDQEAITWFRKAIDKESHGMMSDAVEYYRKAFKINEQVDALYRAKDVPHTAKKLEAEGGKNTLKKVDEELVKRINVDTLLLSFRDIEAKAPNPLEDESSDLTIKFANLGVDGHEEVADVKPVSPLVHLPNDIWIHILEILLITSPESWFSFAITCKKHAYLGLGTSDLWRKLCYLVYPSQVYEENKMITDRLGVGEELDESALPVPLNQLEILPQYNNSWKFMLNNRPFVKFLGCYISVVNYYSEGGKAEFSNSWSNPVRTITYYRYLRFYPDGTCVKVLSASEPNKVIPHLLKHSKSIAPTIDLTGVPQIKESQRIYHGRWTVSSDGEVHVVIENGSAAYYVFHYHFQVKSLAIFKHSKLSWVKYYAVKKEGHDDEGEENPFAIRNEKPFKFLRVRSYTTTN</sequence>
<dbReference type="InterPro" id="IPR045464">
    <property type="entry name" value="Hrt3/FBXO9_C"/>
</dbReference>
<dbReference type="OrthoDB" id="2117972at2759"/>
<organism evidence="3 4">
    <name type="scientific">Suhomyces tanzawaensis NRRL Y-17324</name>
    <dbReference type="NCBI Taxonomy" id="984487"/>
    <lineage>
        <taxon>Eukaryota</taxon>
        <taxon>Fungi</taxon>
        <taxon>Dikarya</taxon>
        <taxon>Ascomycota</taxon>
        <taxon>Saccharomycotina</taxon>
        <taxon>Pichiomycetes</taxon>
        <taxon>Debaryomycetaceae</taxon>
        <taxon>Suhomyces</taxon>
    </lineage>
</organism>
<dbReference type="PANTHER" id="PTHR12874:SF9">
    <property type="entry name" value="F-BOX ONLY PROTEIN 48"/>
    <property type="match status" value="1"/>
</dbReference>
<dbReference type="InterPro" id="IPR036047">
    <property type="entry name" value="F-box-like_dom_sf"/>
</dbReference>
<evidence type="ECO:0000256" key="1">
    <source>
        <dbReference type="ARBA" id="ARBA00022786"/>
    </source>
</evidence>
<keyword evidence="4" id="KW-1185">Reference proteome</keyword>
<dbReference type="SUPFAM" id="SSF81383">
    <property type="entry name" value="F-box domain"/>
    <property type="match status" value="1"/>
</dbReference>
<dbReference type="GO" id="GO:0005737">
    <property type="term" value="C:cytoplasm"/>
    <property type="evidence" value="ECO:0007669"/>
    <property type="project" value="TreeGrafter"/>
</dbReference>
<reference evidence="4" key="1">
    <citation type="submission" date="2016-05" db="EMBL/GenBank/DDBJ databases">
        <title>Comparative genomics of biotechnologically important yeasts.</title>
        <authorList>
            <consortium name="DOE Joint Genome Institute"/>
            <person name="Riley R."/>
            <person name="Haridas S."/>
            <person name="Wolfe K.H."/>
            <person name="Lopes M.R."/>
            <person name="Hittinger C.T."/>
            <person name="Goker M."/>
            <person name="Salamov A."/>
            <person name="Wisecaver J."/>
            <person name="Long T.M."/>
            <person name="Aerts A.L."/>
            <person name="Barry K."/>
            <person name="Choi C."/>
            <person name="Clum A."/>
            <person name="Coughlan A.Y."/>
            <person name="Deshpande S."/>
            <person name="Douglass A.P."/>
            <person name="Hanson S.J."/>
            <person name="Klenk H.-P."/>
            <person name="Labutti K."/>
            <person name="Lapidus A."/>
            <person name="Lindquist E."/>
            <person name="Lipzen A."/>
            <person name="Meier-Kolthoff J.P."/>
            <person name="Ohm R.A."/>
            <person name="Otillar R.P."/>
            <person name="Pangilinan J."/>
            <person name="Peng Y."/>
            <person name="Rokas A."/>
            <person name="Rosa C.A."/>
            <person name="Scheuner C."/>
            <person name="Sibirny A.A."/>
            <person name="Slot J.C."/>
            <person name="Stielow J.B."/>
            <person name="Sun H."/>
            <person name="Kurtzman C.P."/>
            <person name="Blackwell M."/>
            <person name="Grigoriev I.V."/>
            <person name="Jeffries T.W."/>
        </authorList>
    </citation>
    <scope>NUCLEOTIDE SEQUENCE [LARGE SCALE GENOMIC DNA]</scope>
    <source>
        <strain evidence="4">NRRL Y-17324</strain>
    </source>
</reference>
<evidence type="ECO:0000313" key="3">
    <source>
        <dbReference type="EMBL" id="ODV81721.1"/>
    </source>
</evidence>
<evidence type="ECO:0000259" key="2">
    <source>
        <dbReference type="Pfam" id="PF19270"/>
    </source>
</evidence>